<evidence type="ECO:0000313" key="4">
    <source>
        <dbReference type="Proteomes" id="UP000789595"/>
    </source>
</evidence>
<accession>A0A8J2STD7</accession>
<organism evidence="3 4">
    <name type="scientific">Pelagomonas calceolata</name>
    <dbReference type="NCBI Taxonomy" id="35677"/>
    <lineage>
        <taxon>Eukaryota</taxon>
        <taxon>Sar</taxon>
        <taxon>Stramenopiles</taxon>
        <taxon>Ochrophyta</taxon>
        <taxon>Pelagophyceae</taxon>
        <taxon>Pelagomonadales</taxon>
        <taxon>Pelagomonadaceae</taxon>
        <taxon>Pelagomonas</taxon>
    </lineage>
</organism>
<dbReference type="Proteomes" id="UP000789595">
    <property type="component" value="Unassembled WGS sequence"/>
</dbReference>
<evidence type="ECO:0000256" key="1">
    <source>
        <dbReference type="SAM" id="MobiDB-lite"/>
    </source>
</evidence>
<feature type="compositionally biased region" description="Pro residues" evidence="1">
    <location>
        <begin position="52"/>
        <end position="61"/>
    </location>
</feature>
<feature type="signal peptide" evidence="2">
    <location>
        <begin position="1"/>
        <end position="15"/>
    </location>
</feature>
<keyword evidence="4" id="KW-1185">Reference proteome</keyword>
<evidence type="ECO:0000256" key="2">
    <source>
        <dbReference type="SAM" id="SignalP"/>
    </source>
</evidence>
<keyword evidence="2" id="KW-0732">Signal</keyword>
<name>A0A8J2STD7_9STRA</name>
<comment type="caution">
    <text evidence="3">The sequence shown here is derived from an EMBL/GenBank/DDBJ whole genome shotgun (WGS) entry which is preliminary data.</text>
</comment>
<protein>
    <submittedName>
        <fullName evidence="3">Uncharacterized protein</fullName>
    </submittedName>
</protein>
<dbReference type="AlphaFoldDB" id="A0A8J2STD7"/>
<sequence length="652" mass="73316">MRLALAVVLVACASADEAARRARWRMQQRRGRERMEQLMRTKPYLFTKKPTPRPSLKPTPAPSTAKPTKYPTPAPTPKPDPTRKPTPKPSSEPTLVPSTSVPSFAPTNVPVPAPTSRHERAMRLADQEPANQCRSELWNALTESRTRNACYAGNWHYYNRFGTRRATQSISEYRNARFTASKYDAVSLPVDVRRLAQDAPVFEKHAACNPGLARLPKRLMNALQKKGGIWSKATYVLTVRHSYAQCSILGWEDTQRRDSGDNLGRHSSVLILDDQLCTIQTARWAKTGDAEQWGEDVRLMTHRGRLVATVVLTPKFEDRDIIPQKFGVYELVLGVSGNELVAAFERAPPLFFSEKHLVVESRLRNVGLVVRHKKLEFLAYLGKSKLILRESLREATAHSACKPPWTKCGEVTGKKTKQLAAGRYHWLHNNVNPLLLRRHGLLLAVGHDRPFKSRWITHDELPVNGYKNITKTTSWNTYLHYFILYNATTLDHVATSSPFCFPSARLDMRRCDLVQFVTSLTRGDGDDVLISFGINDCDSGIVALPADLIVAFSLGCSDRKVRSTTLRHTHEAAAQIRQKEERWNATLGMKWSALMRPDPPAKPGAVSSIYDCKGTHENCPENLVSPLFKGPCDRRGNYCASSREPLPDHASF</sequence>
<gene>
    <name evidence="3" type="ORF">PECAL_5P11160</name>
</gene>
<dbReference type="EMBL" id="CAKKNE010000005">
    <property type="protein sequence ID" value="CAH0376521.1"/>
    <property type="molecule type" value="Genomic_DNA"/>
</dbReference>
<dbReference type="OrthoDB" id="423854at2759"/>
<feature type="compositionally biased region" description="Polar residues" evidence="1">
    <location>
        <begin position="96"/>
        <end position="106"/>
    </location>
</feature>
<reference evidence="3" key="1">
    <citation type="submission" date="2021-11" db="EMBL/GenBank/DDBJ databases">
        <authorList>
            <consortium name="Genoscope - CEA"/>
            <person name="William W."/>
        </authorList>
    </citation>
    <scope>NUCLEOTIDE SEQUENCE</scope>
</reference>
<feature type="region of interest" description="Disordered" evidence="1">
    <location>
        <begin position="28"/>
        <end position="117"/>
    </location>
</feature>
<evidence type="ECO:0000313" key="3">
    <source>
        <dbReference type="EMBL" id="CAH0376521.1"/>
    </source>
</evidence>
<feature type="compositionally biased region" description="Pro residues" evidence="1">
    <location>
        <begin position="70"/>
        <end position="79"/>
    </location>
</feature>
<feature type="chain" id="PRO_5035234520" evidence="2">
    <location>
        <begin position="16"/>
        <end position="652"/>
    </location>
</feature>
<proteinExistence type="predicted"/>